<dbReference type="PRINTS" id="PR01853">
    <property type="entry name" value="YAJCTRNLCASE"/>
</dbReference>
<sequence>MIDFAYAANSAGSQSSLMQFLPLLLILVIFYFLIIRPQQSKHKKHQQMLTELKKGDKVITLAGIVGKITKVNEQYFTLEIAPKVEVEFERNAISGKVPE</sequence>
<keyword evidence="4" id="KW-0813">Transport</keyword>
<evidence type="ECO:0000313" key="12">
    <source>
        <dbReference type="EMBL" id="KDN15158.1"/>
    </source>
</evidence>
<evidence type="ECO:0000256" key="2">
    <source>
        <dbReference type="ARBA" id="ARBA00006742"/>
    </source>
</evidence>
<comment type="caution">
    <text evidence="12">The sequence shown here is derived from an EMBL/GenBank/DDBJ whole genome shotgun (WGS) entry which is preliminary data.</text>
</comment>
<dbReference type="SMART" id="SM01323">
    <property type="entry name" value="YajC"/>
    <property type="match status" value="1"/>
</dbReference>
<keyword evidence="10 11" id="KW-0472">Membrane</keyword>
<dbReference type="NCBIfam" id="TIGR00739">
    <property type="entry name" value="yajC"/>
    <property type="match status" value="1"/>
</dbReference>
<dbReference type="EMBL" id="JFZV01000003">
    <property type="protein sequence ID" value="KDN15158.1"/>
    <property type="molecule type" value="Genomic_DNA"/>
</dbReference>
<evidence type="ECO:0000256" key="7">
    <source>
        <dbReference type="ARBA" id="ARBA00022927"/>
    </source>
</evidence>
<accession>A0A066TLQ4</accession>
<dbReference type="GO" id="GO:0015031">
    <property type="term" value="P:protein transport"/>
    <property type="evidence" value="ECO:0007669"/>
    <property type="project" value="UniProtKB-KW"/>
</dbReference>
<evidence type="ECO:0000256" key="11">
    <source>
        <dbReference type="SAM" id="Phobius"/>
    </source>
</evidence>
<evidence type="ECO:0000256" key="8">
    <source>
        <dbReference type="ARBA" id="ARBA00022989"/>
    </source>
</evidence>
<evidence type="ECO:0000256" key="9">
    <source>
        <dbReference type="ARBA" id="ARBA00023010"/>
    </source>
</evidence>
<dbReference type="AlphaFoldDB" id="A0A066TLQ4"/>
<dbReference type="eggNOG" id="COG1862">
    <property type="taxonomic scope" value="Bacteria"/>
</dbReference>
<keyword evidence="6 11" id="KW-0812">Transmembrane</keyword>
<evidence type="ECO:0000256" key="10">
    <source>
        <dbReference type="ARBA" id="ARBA00023136"/>
    </source>
</evidence>
<dbReference type="GeneID" id="75156790"/>
<evidence type="ECO:0000256" key="1">
    <source>
        <dbReference type="ARBA" id="ARBA00004162"/>
    </source>
</evidence>
<name>A0A066TLQ4_9NEIS</name>
<evidence type="ECO:0000256" key="4">
    <source>
        <dbReference type="ARBA" id="ARBA00022448"/>
    </source>
</evidence>
<proteinExistence type="inferred from homology"/>
<evidence type="ECO:0000256" key="5">
    <source>
        <dbReference type="ARBA" id="ARBA00022475"/>
    </source>
</evidence>
<dbReference type="OrthoDB" id="9811406at2"/>
<keyword evidence="13" id="KW-1185">Reference proteome</keyword>
<feature type="transmembrane region" description="Helical" evidence="11">
    <location>
        <begin position="16"/>
        <end position="35"/>
    </location>
</feature>
<organism evidence="12 13">
    <name type="scientific">Snodgrassella communis</name>
    <dbReference type="NCBI Taxonomy" id="2946699"/>
    <lineage>
        <taxon>Bacteria</taxon>
        <taxon>Pseudomonadati</taxon>
        <taxon>Pseudomonadota</taxon>
        <taxon>Betaproteobacteria</taxon>
        <taxon>Neisseriales</taxon>
        <taxon>Neisseriaceae</taxon>
        <taxon>Snodgrassella</taxon>
    </lineage>
</organism>
<evidence type="ECO:0000313" key="13">
    <source>
        <dbReference type="Proteomes" id="UP000027170"/>
    </source>
</evidence>
<keyword evidence="5" id="KW-1003">Cell membrane</keyword>
<gene>
    <name evidence="12" type="ORF">SALWKB29_0784</name>
</gene>
<evidence type="ECO:0000256" key="3">
    <source>
        <dbReference type="ARBA" id="ARBA00014962"/>
    </source>
</evidence>
<dbReference type="PANTHER" id="PTHR33909:SF1">
    <property type="entry name" value="SEC TRANSLOCON ACCESSORY COMPLEX SUBUNIT YAJC"/>
    <property type="match status" value="1"/>
</dbReference>
<reference evidence="12 13" key="1">
    <citation type="submission" date="2014-03" db="EMBL/GenBank/DDBJ databases">
        <title>The genomes of two eusocial bee gut symbionts.</title>
        <authorList>
            <person name="Kwong W.K."/>
            <person name="Engel P."/>
            <person name="Koch H."/>
            <person name="Moran N.A."/>
        </authorList>
    </citation>
    <scope>NUCLEOTIDE SEQUENCE [LARGE SCALE GENOMIC DNA]</scope>
    <source>
        <strain evidence="13">wkB29</strain>
    </source>
</reference>
<evidence type="ECO:0000256" key="6">
    <source>
        <dbReference type="ARBA" id="ARBA00022692"/>
    </source>
</evidence>
<keyword evidence="7" id="KW-0653">Protein transport</keyword>
<keyword evidence="8 11" id="KW-1133">Transmembrane helix</keyword>
<keyword evidence="9" id="KW-0811">Translocation</keyword>
<dbReference type="InterPro" id="IPR003849">
    <property type="entry name" value="Preprotein_translocase_YajC"/>
</dbReference>
<comment type="subcellular location">
    <subcellularLocation>
        <location evidence="1">Cell membrane</location>
        <topology evidence="1">Single-pass membrane protein</topology>
    </subcellularLocation>
</comment>
<dbReference type="PANTHER" id="PTHR33909">
    <property type="entry name" value="SEC TRANSLOCON ACCESSORY COMPLEX SUBUNIT YAJC"/>
    <property type="match status" value="1"/>
</dbReference>
<dbReference type="GO" id="GO:0005886">
    <property type="term" value="C:plasma membrane"/>
    <property type="evidence" value="ECO:0007669"/>
    <property type="project" value="UniProtKB-SubCell"/>
</dbReference>
<comment type="similarity">
    <text evidence="2">Belongs to the YajC family.</text>
</comment>
<dbReference type="RefSeq" id="WP_037405563.1">
    <property type="nucleotide sequence ID" value="NZ_CAJZCB010000006.1"/>
</dbReference>
<dbReference type="Pfam" id="PF02699">
    <property type="entry name" value="YajC"/>
    <property type="match status" value="1"/>
</dbReference>
<dbReference type="Proteomes" id="UP000027170">
    <property type="component" value="Unassembled WGS sequence"/>
</dbReference>
<protein>
    <recommendedName>
        <fullName evidence="3">Sec translocon accessory complex subunit YajC</fullName>
    </recommendedName>
</protein>